<evidence type="ECO:0000313" key="2">
    <source>
        <dbReference type="Proteomes" id="UP000637074"/>
    </source>
</evidence>
<name>A0ABQ3N2F4_9BACI</name>
<accession>A0ABQ3N2F4</accession>
<proteinExistence type="predicted"/>
<dbReference type="RefSeq" id="WP_191273584.1">
    <property type="nucleotide sequence ID" value="NZ_BNDS01000010.1"/>
</dbReference>
<protein>
    <submittedName>
        <fullName evidence="1">Uncharacterized protein</fullName>
    </submittedName>
</protein>
<comment type="caution">
    <text evidence="1">The sequence shown here is derived from an EMBL/GenBank/DDBJ whole genome shotgun (WGS) entry which is preliminary data.</text>
</comment>
<dbReference type="Proteomes" id="UP000637074">
    <property type="component" value="Unassembled WGS sequence"/>
</dbReference>
<evidence type="ECO:0000313" key="1">
    <source>
        <dbReference type="EMBL" id="GHH99125.1"/>
    </source>
</evidence>
<dbReference type="EMBL" id="BNDS01000010">
    <property type="protein sequence ID" value="GHH99125.1"/>
    <property type="molecule type" value="Genomic_DNA"/>
</dbReference>
<keyword evidence="2" id="KW-1185">Reference proteome</keyword>
<sequence>MKLSTFISVLGLLLTLGFVAYLDSPYSFMNINYSYSADQPVIAQPASIQPAEEEPELVEKLEKIEKVDGYIVETYQEYEIYKDPNGNVTEEIPTSKMETLKYWDQSEYSPSVFE</sequence>
<organism evidence="1 2">
    <name type="scientific">Neobacillus kokaensis</name>
    <dbReference type="NCBI Taxonomy" id="2759023"/>
    <lineage>
        <taxon>Bacteria</taxon>
        <taxon>Bacillati</taxon>
        <taxon>Bacillota</taxon>
        <taxon>Bacilli</taxon>
        <taxon>Bacillales</taxon>
        <taxon>Bacillaceae</taxon>
        <taxon>Neobacillus</taxon>
    </lineage>
</organism>
<gene>
    <name evidence="1" type="ORF">AM1BK_26680</name>
</gene>
<reference evidence="1 2" key="1">
    <citation type="journal article" date="2022" name="Int. J. Syst. Evol. Microbiol.">
        <title>Neobacillus kokaensis sp. nov., isolated from soil.</title>
        <authorList>
            <person name="Yuki K."/>
            <person name="Matsubara H."/>
            <person name="Yamaguchi S."/>
        </authorList>
    </citation>
    <scope>NUCLEOTIDE SEQUENCE [LARGE SCALE GENOMIC DNA]</scope>
    <source>
        <strain evidence="1 2">LOB 377</strain>
    </source>
</reference>